<sequence>MLSTSTPAISHLIVFEGRLELAIIALSENRFLPCQLMILYHLSSVLNESFFC</sequence>
<protein>
    <submittedName>
        <fullName evidence="1">Cytochrome c1-2 heme protein-like</fullName>
    </submittedName>
</protein>
<dbReference type="EMBL" id="GGEC01033435">
    <property type="protein sequence ID" value="MBX13919.1"/>
    <property type="molecule type" value="Transcribed_RNA"/>
</dbReference>
<proteinExistence type="predicted"/>
<organism evidence="1">
    <name type="scientific">Rhizophora mucronata</name>
    <name type="common">Asiatic mangrove</name>
    <dbReference type="NCBI Taxonomy" id="61149"/>
    <lineage>
        <taxon>Eukaryota</taxon>
        <taxon>Viridiplantae</taxon>
        <taxon>Streptophyta</taxon>
        <taxon>Embryophyta</taxon>
        <taxon>Tracheophyta</taxon>
        <taxon>Spermatophyta</taxon>
        <taxon>Magnoliopsida</taxon>
        <taxon>eudicotyledons</taxon>
        <taxon>Gunneridae</taxon>
        <taxon>Pentapetalae</taxon>
        <taxon>rosids</taxon>
        <taxon>fabids</taxon>
        <taxon>Malpighiales</taxon>
        <taxon>Rhizophoraceae</taxon>
        <taxon>Rhizophora</taxon>
    </lineage>
</organism>
<dbReference type="AlphaFoldDB" id="A0A2P2L7G2"/>
<name>A0A2P2L7G2_RHIMU</name>
<accession>A0A2P2L7G2</accession>
<reference evidence="1" key="1">
    <citation type="submission" date="2018-02" db="EMBL/GenBank/DDBJ databases">
        <title>Rhizophora mucronata_Transcriptome.</title>
        <authorList>
            <person name="Meera S.P."/>
            <person name="Sreeshan A."/>
            <person name="Augustine A."/>
        </authorList>
    </citation>
    <scope>NUCLEOTIDE SEQUENCE</scope>
    <source>
        <tissue evidence="1">Leaf</tissue>
    </source>
</reference>
<evidence type="ECO:0000313" key="1">
    <source>
        <dbReference type="EMBL" id="MBX13919.1"/>
    </source>
</evidence>